<organism evidence="5 6">
    <name type="scientific">Fervidibacillus albus</name>
    <dbReference type="NCBI Taxonomy" id="2980026"/>
    <lineage>
        <taxon>Bacteria</taxon>
        <taxon>Bacillati</taxon>
        <taxon>Bacillota</taxon>
        <taxon>Bacilli</taxon>
        <taxon>Bacillales</taxon>
        <taxon>Bacillaceae</taxon>
        <taxon>Fervidibacillus</taxon>
    </lineage>
</organism>
<dbReference type="InterPro" id="IPR003593">
    <property type="entry name" value="AAA+_ATPase"/>
</dbReference>
<dbReference type="InterPro" id="IPR017871">
    <property type="entry name" value="ABC_transporter-like_CS"/>
</dbReference>
<dbReference type="GO" id="GO:0005886">
    <property type="term" value="C:plasma membrane"/>
    <property type="evidence" value="ECO:0007669"/>
    <property type="project" value="TreeGrafter"/>
</dbReference>
<dbReference type="InterPro" id="IPR003439">
    <property type="entry name" value="ABC_transporter-like_ATP-bd"/>
</dbReference>
<dbReference type="PANTHER" id="PTHR24220">
    <property type="entry name" value="IMPORT ATP-BINDING PROTEIN"/>
    <property type="match status" value="1"/>
</dbReference>
<dbReference type="Gene3D" id="3.40.50.300">
    <property type="entry name" value="P-loop containing nucleotide triphosphate hydrolases"/>
    <property type="match status" value="1"/>
</dbReference>
<evidence type="ECO:0000313" key="6">
    <source>
        <dbReference type="Proteomes" id="UP001164718"/>
    </source>
</evidence>
<dbReference type="SMART" id="SM00382">
    <property type="entry name" value="AAA"/>
    <property type="match status" value="1"/>
</dbReference>
<gene>
    <name evidence="5" type="ORF">OE104_09815</name>
</gene>
<dbReference type="EMBL" id="CP106878">
    <property type="protein sequence ID" value="WAA08902.1"/>
    <property type="molecule type" value="Genomic_DNA"/>
</dbReference>
<dbReference type="InterPro" id="IPR015854">
    <property type="entry name" value="ABC_transpr_LolD-like"/>
</dbReference>
<dbReference type="Proteomes" id="UP001164718">
    <property type="component" value="Chromosome"/>
</dbReference>
<dbReference type="InterPro" id="IPR027417">
    <property type="entry name" value="P-loop_NTPase"/>
</dbReference>
<dbReference type="AlphaFoldDB" id="A0A9E8LSV1"/>
<evidence type="ECO:0000259" key="4">
    <source>
        <dbReference type="PROSITE" id="PS50893"/>
    </source>
</evidence>
<dbReference type="GO" id="GO:0016887">
    <property type="term" value="F:ATP hydrolysis activity"/>
    <property type="evidence" value="ECO:0007669"/>
    <property type="project" value="InterPro"/>
</dbReference>
<keyword evidence="3 5" id="KW-0067">ATP-binding</keyword>
<dbReference type="PROSITE" id="PS50893">
    <property type="entry name" value="ABC_TRANSPORTER_2"/>
    <property type="match status" value="1"/>
</dbReference>
<keyword evidence="6" id="KW-1185">Reference proteome</keyword>
<feature type="domain" description="ABC transporter" evidence="4">
    <location>
        <begin position="3"/>
        <end position="223"/>
    </location>
</feature>
<proteinExistence type="predicted"/>
<dbReference type="PROSITE" id="PS00211">
    <property type="entry name" value="ABC_TRANSPORTER_1"/>
    <property type="match status" value="1"/>
</dbReference>
<dbReference type="SUPFAM" id="SSF52540">
    <property type="entry name" value="P-loop containing nucleoside triphosphate hydrolases"/>
    <property type="match status" value="1"/>
</dbReference>
<evidence type="ECO:0000256" key="3">
    <source>
        <dbReference type="ARBA" id="ARBA00022840"/>
    </source>
</evidence>
<evidence type="ECO:0000256" key="1">
    <source>
        <dbReference type="ARBA" id="ARBA00022448"/>
    </source>
</evidence>
<evidence type="ECO:0000313" key="5">
    <source>
        <dbReference type="EMBL" id="WAA08902.1"/>
    </source>
</evidence>
<dbReference type="CDD" id="cd03255">
    <property type="entry name" value="ABC_MJ0796_LolCDE_FtsE"/>
    <property type="match status" value="1"/>
</dbReference>
<dbReference type="Pfam" id="PF00005">
    <property type="entry name" value="ABC_tran"/>
    <property type="match status" value="1"/>
</dbReference>
<evidence type="ECO:0000256" key="2">
    <source>
        <dbReference type="ARBA" id="ARBA00022741"/>
    </source>
</evidence>
<name>A0A9E8LSV1_9BACI</name>
<dbReference type="GO" id="GO:0022857">
    <property type="term" value="F:transmembrane transporter activity"/>
    <property type="evidence" value="ECO:0007669"/>
    <property type="project" value="TreeGrafter"/>
</dbReference>
<dbReference type="RefSeq" id="WP_275416687.1">
    <property type="nucleotide sequence ID" value="NZ_CP106878.1"/>
</dbReference>
<dbReference type="GO" id="GO:0005524">
    <property type="term" value="F:ATP binding"/>
    <property type="evidence" value="ECO:0007669"/>
    <property type="project" value="UniProtKB-KW"/>
</dbReference>
<keyword evidence="1" id="KW-0813">Transport</keyword>
<accession>A0A9E8LSV1</accession>
<sequence length="224" mass="25957">MKLEVRNLSKTYRTAGRELKVLRNINFSLKEGEWLTVIGRSGSGKTTLLKCIAGLLSVDEGSIIRYDHWSIQDGKEEELQAFRRENLGFIYQDYQLFDQFRCELNVMLPLLPFEKKENVREKARSLLEKVHLSDRLEHFPHQLSGGEKQRVAIARALINDPKLLICDEPTGNLDERSRDEIIELLLKLNNEGTSIIFVTHDRDLMKLGQQTLQLKESMISNYLQ</sequence>
<protein>
    <submittedName>
        <fullName evidence="5">ABC transporter ATP-binding protein</fullName>
    </submittedName>
</protein>
<keyword evidence="2" id="KW-0547">Nucleotide-binding</keyword>
<reference evidence="5" key="1">
    <citation type="submission" date="2022-09" db="EMBL/GenBank/DDBJ databases">
        <title>Complete Genomes of Fervidibacillus albus and Fervidibacillus halotolerans isolated from tidal flat sediments.</title>
        <authorList>
            <person name="Kwon K.K."/>
            <person name="Yang S.-H."/>
            <person name="Park M.J."/>
            <person name="Oh H.-M."/>
        </authorList>
    </citation>
    <scope>NUCLEOTIDE SEQUENCE</scope>
    <source>
        <strain evidence="5">MEBiC13591</strain>
    </source>
</reference>
<dbReference type="KEGG" id="faf:OE104_09815"/>
<dbReference type="InterPro" id="IPR017911">
    <property type="entry name" value="MacB-like_ATP-bd"/>
</dbReference>